<comment type="caution">
    <text evidence="1">The sequence shown here is derived from an EMBL/GenBank/DDBJ whole genome shotgun (WGS) entry which is preliminary data.</text>
</comment>
<organism evidence="1 2">
    <name type="scientific">Streptomyces albospinus</name>
    <dbReference type="NCBI Taxonomy" id="285515"/>
    <lineage>
        <taxon>Bacteria</taxon>
        <taxon>Bacillati</taxon>
        <taxon>Actinomycetota</taxon>
        <taxon>Actinomycetes</taxon>
        <taxon>Kitasatosporales</taxon>
        <taxon>Streptomycetaceae</taxon>
        <taxon>Streptomyces</taxon>
    </lineage>
</organism>
<gene>
    <name evidence="1" type="ORF">GCM10010211_36210</name>
</gene>
<evidence type="ECO:0000313" key="1">
    <source>
        <dbReference type="EMBL" id="GGU67579.1"/>
    </source>
</evidence>
<protein>
    <submittedName>
        <fullName evidence="1">Uncharacterized protein</fullName>
    </submittedName>
</protein>
<dbReference type="EMBL" id="BMRP01000011">
    <property type="protein sequence ID" value="GGU67579.1"/>
    <property type="molecule type" value="Genomic_DNA"/>
</dbReference>
<dbReference type="Proteomes" id="UP000654471">
    <property type="component" value="Unassembled WGS sequence"/>
</dbReference>
<accession>A0ABQ2V477</accession>
<reference evidence="2" key="1">
    <citation type="journal article" date="2019" name="Int. J. Syst. Evol. Microbiol.">
        <title>The Global Catalogue of Microorganisms (GCM) 10K type strain sequencing project: providing services to taxonomists for standard genome sequencing and annotation.</title>
        <authorList>
            <consortium name="The Broad Institute Genomics Platform"/>
            <consortium name="The Broad Institute Genome Sequencing Center for Infectious Disease"/>
            <person name="Wu L."/>
            <person name="Ma J."/>
        </authorList>
    </citation>
    <scope>NUCLEOTIDE SEQUENCE [LARGE SCALE GENOMIC DNA]</scope>
    <source>
        <strain evidence="2">JCM 3399</strain>
    </source>
</reference>
<name>A0ABQ2V477_9ACTN</name>
<evidence type="ECO:0000313" key="2">
    <source>
        <dbReference type="Proteomes" id="UP000654471"/>
    </source>
</evidence>
<proteinExistence type="predicted"/>
<keyword evidence="2" id="KW-1185">Reference proteome</keyword>
<sequence>MGEVGEGLDTGVDLALEDLGVDPVRGDVGDVEGLGVLAHRAEGGTGSGEVRALALEGVEAGRRVFRGKGVGVGRRP</sequence>